<dbReference type="SUPFAM" id="SSF46785">
    <property type="entry name" value="Winged helix' DNA-binding domain"/>
    <property type="match status" value="1"/>
</dbReference>
<evidence type="ECO:0000313" key="2">
    <source>
        <dbReference type="Proteomes" id="UP000809243"/>
    </source>
</evidence>
<reference evidence="1" key="1">
    <citation type="submission" date="2021-01" db="EMBL/GenBank/DDBJ databases">
        <title>Active Sulfur Cycling in an Early Earth Analoge.</title>
        <authorList>
            <person name="Hahn C.R."/>
            <person name="Youssef N.H."/>
            <person name="Elshahed M."/>
        </authorList>
    </citation>
    <scope>NUCLEOTIDE SEQUENCE</scope>
    <source>
        <strain evidence="1">Zod_Metabat.1151</strain>
    </source>
</reference>
<dbReference type="EMBL" id="JAFGDB010000095">
    <property type="protein sequence ID" value="MBN2067879.1"/>
    <property type="molecule type" value="Genomic_DNA"/>
</dbReference>
<dbReference type="AlphaFoldDB" id="A0A939C7P9"/>
<dbReference type="InterPro" id="IPR036390">
    <property type="entry name" value="WH_DNA-bd_sf"/>
</dbReference>
<gene>
    <name evidence="1" type="ORF">JW744_05410</name>
</gene>
<proteinExistence type="predicted"/>
<name>A0A939C7P9_9ARCH</name>
<protein>
    <submittedName>
        <fullName evidence="1">Lrp/AsnC family transcriptional regulator</fullName>
    </submittedName>
</protein>
<evidence type="ECO:0000313" key="1">
    <source>
        <dbReference type="EMBL" id="MBN2067879.1"/>
    </source>
</evidence>
<sequence length="180" mass="20596">MPGQMQLTDRVRVNILDALLKPKSVQPNIRQIKKHTGYHKATVKSSLDFLEKEGVLQGYGPKVDFRKLGYKLEVLGLSQVDSAAQKPFEKFLAMIEKDPHIYWVSSVVGSGNWNILTRHIHKDIESYHAEGQKRYRGIPGFYDLVRDTQSFFSVEPVFKNLSRTKSIIELIKAEGKIPKK</sequence>
<organism evidence="1 2">
    <name type="scientific">Candidatus Iainarchaeum sp</name>
    <dbReference type="NCBI Taxonomy" id="3101447"/>
    <lineage>
        <taxon>Archaea</taxon>
        <taxon>Candidatus Iainarchaeota</taxon>
        <taxon>Candidatus Iainarchaeia</taxon>
        <taxon>Candidatus Iainarchaeales</taxon>
        <taxon>Candidatus Iainarchaeaceae</taxon>
        <taxon>Candidatus Iainarchaeum</taxon>
    </lineage>
</organism>
<accession>A0A939C7P9</accession>
<dbReference type="Proteomes" id="UP000809243">
    <property type="component" value="Unassembled WGS sequence"/>
</dbReference>
<comment type="caution">
    <text evidence="1">The sequence shown here is derived from an EMBL/GenBank/DDBJ whole genome shotgun (WGS) entry which is preliminary data.</text>
</comment>